<feature type="compositionally biased region" description="Polar residues" evidence="1">
    <location>
        <begin position="1"/>
        <end position="11"/>
    </location>
</feature>
<gene>
    <name evidence="2" type="ORF">DERP_009725</name>
</gene>
<protein>
    <submittedName>
        <fullName evidence="2">Uncharacterized protein</fullName>
    </submittedName>
</protein>
<keyword evidence="3" id="KW-1185">Reference proteome</keyword>
<name>A0ABQ8IQZ8_DERPT</name>
<accession>A0ABQ8IQZ8</accession>
<reference evidence="2 3" key="1">
    <citation type="journal article" date="2018" name="J. Allergy Clin. Immunol.">
        <title>High-quality assembly of Dermatophagoides pteronyssinus genome and transcriptome reveals a wide range of novel allergens.</title>
        <authorList>
            <person name="Liu X.Y."/>
            <person name="Yang K.Y."/>
            <person name="Wang M.Q."/>
            <person name="Kwok J.S."/>
            <person name="Zeng X."/>
            <person name="Yang Z."/>
            <person name="Xiao X.J."/>
            <person name="Lau C.P."/>
            <person name="Li Y."/>
            <person name="Huang Z.M."/>
            <person name="Ba J.G."/>
            <person name="Yim A.K."/>
            <person name="Ouyang C.Y."/>
            <person name="Ngai S.M."/>
            <person name="Chan T.F."/>
            <person name="Leung E.L."/>
            <person name="Liu L."/>
            <person name="Liu Z.G."/>
            <person name="Tsui S.K."/>
        </authorList>
    </citation>
    <scope>NUCLEOTIDE SEQUENCE [LARGE SCALE GENOMIC DNA]</scope>
    <source>
        <strain evidence="2">Derp</strain>
    </source>
</reference>
<evidence type="ECO:0000256" key="1">
    <source>
        <dbReference type="SAM" id="MobiDB-lite"/>
    </source>
</evidence>
<proteinExistence type="predicted"/>
<evidence type="ECO:0000313" key="3">
    <source>
        <dbReference type="Proteomes" id="UP000887458"/>
    </source>
</evidence>
<feature type="region of interest" description="Disordered" evidence="1">
    <location>
        <begin position="1"/>
        <end position="26"/>
    </location>
</feature>
<reference evidence="2 3" key="2">
    <citation type="journal article" date="2022" name="Mol. Biol. Evol.">
        <title>Comparative Genomics Reveals Insights into the Divergent Evolution of Astigmatic Mites and Household Pest Adaptations.</title>
        <authorList>
            <person name="Xiong Q."/>
            <person name="Wan A.T."/>
            <person name="Liu X."/>
            <person name="Fung C.S."/>
            <person name="Xiao X."/>
            <person name="Malainual N."/>
            <person name="Hou J."/>
            <person name="Wang L."/>
            <person name="Wang M."/>
            <person name="Yang K.Y."/>
            <person name="Cui Y."/>
            <person name="Leung E.L."/>
            <person name="Nong W."/>
            <person name="Shin S.K."/>
            <person name="Au S.W."/>
            <person name="Jeong K.Y."/>
            <person name="Chew F.T."/>
            <person name="Hui J.H."/>
            <person name="Leung T.F."/>
            <person name="Tungtrongchitr A."/>
            <person name="Zhong N."/>
            <person name="Liu Z."/>
            <person name="Tsui S.K."/>
        </authorList>
    </citation>
    <scope>NUCLEOTIDE SEQUENCE [LARGE SCALE GENOMIC DNA]</scope>
    <source>
        <strain evidence="2">Derp</strain>
    </source>
</reference>
<sequence length="120" mass="12228">MPGVAGSSNSGRGVAPESHAGVRDPSCSGVRLGSCNGVLEPECIGVCEPYDGVRLPEYGLGVLAAESIPVAERPPAAAFGKIRPSAVTKAIRVLSTVIVWQLVCSSTRAVAPIASFTIPI</sequence>
<evidence type="ECO:0000313" key="2">
    <source>
        <dbReference type="EMBL" id="KAH9412744.1"/>
    </source>
</evidence>
<organism evidence="2 3">
    <name type="scientific">Dermatophagoides pteronyssinus</name>
    <name type="common">European house dust mite</name>
    <dbReference type="NCBI Taxonomy" id="6956"/>
    <lineage>
        <taxon>Eukaryota</taxon>
        <taxon>Metazoa</taxon>
        <taxon>Ecdysozoa</taxon>
        <taxon>Arthropoda</taxon>
        <taxon>Chelicerata</taxon>
        <taxon>Arachnida</taxon>
        <taxon>Acari</taxon>
        <taxon>Acariformes</taxon>
        <taxon>Sarcoptiformes</taxon>
        <taxon>Astigmata</taxon>
        <taxon>Psoroptidia</taxon>
        <taxon>Analgoidea</taxon>
        <taxon>Pyroglyphidae</taxon>
        <taxon>Dermatophagoidinae</taxon>
        <taxon>Dermatophagoides</taxon>
    </lineage>
</organism>
<dbReference type="Proteomes" id="UP000887458">
    <property type="component" value="Unassembled WGS sequence"/>
</dbReference>
<dbReference type="EMBL" id="NJHN03000128">
    <property type="protein sequence ID" value="KAH9412744.1"/>
    <property type="molecule type" value="Genomic_DNA"/>
</dbReference>
<comment type="caution">
    <text evidence="2">The sequence shown here is derived from an EMBL/GenBank/DDBJ whole genome shotgun (WGS) entry which is preliminary data.</text>
</comment>